<accession>A0A9D4CBR2</accession>
<protein>
    <submittedName>
        <fullName evidence="2">Uncharacterized protein</fullName>
    </submittedName>
</protein>
<evidence type="ECO:0000313" key="1">
    <source>
        <dbReference type="EMBL" id="KAH3720096.1"/>
    </source>
</evidence>
<reference evidence="2" key="1">
    <citation type="journal article" date="2019" name="bioRxiv">
        <title>The Genome of the Zebra Mussel, Dreissena polymorpha: A Resource for Invasive Species Research.</title>
        <authorList>
            <person name="McCartney M.A."/>
            <person name="Auch B."/>
            <person name="Kono T."/>
            <person name="Mallez S."/>
            <person name="Zhang Y."/>
            <person name="Obille A."/>
            <person name="Becker A."/>
            <person name="Abrahante J.E."/>
            <person name="Garbe J."/>
            <person name="Badalamenti J.P."/>
            <person name="Herman A."/>
            <person name="Mangelson H."/>
            <person name="Liachko I."/>
            <person name="Sullivan S."/>
            <person name="Sone E.D."/>
            <person name="Koren S."/>
            <person name="Silverstein K.A.T."/>
            <person name="Beckman K.B."/>
            <person name="Gohl D.M."/>
        </authorList>
    </citation>
    <scope>NUCLEOTIDE SEQUENCE</scope>
    <source>
        <strain evidence="2">Duluth1</strain>
        <tissue evidence="2">Whole animal</tissue>
    </source>
</reference>
<reference evidence="2" key="2">
    <citation type="submission" date="2020-11" db="EMBL/GenBank/DDBJ databases">
        <authorList>
            <person name="McCartney M.A."/>
            <person name="Auch B."/>
            <person name="Kono T."/>
            <person name="Mallez S."/>
            <person name="Becker A."/>
            <person name="Gohl D.M."/>
            <person name="Silverstein K.A.T."/>
            <person name="Koren S."/>
            <person name="Bechman K.B."/>
            <person name="Herman A."/>
            <person name="Abrahante J.E."/>
            <person name="Garbe J."/>
        </authorList>
    </citation>
    <scope>NUCLEOTIDE SEQUENCE</scope>
    <source>
        <strain evidence="2">Duluth1</strain>
        <tissue evidence="2">Whole animal</tissue>
    </source>
</reference>
<name>A0A9D4CBR2_DREPO</name>
<evidence type="ECO:0000313" key="3">
    <source>
        <dbReference type="Proteomes" id="UP000828390"/>
    </source>
</evidence>
<dbReference type="Proteomes" id="UP000828390">
    <property type="component" value="Unassembled WGS sequence"/>
</dbReference>
<evidence type="ECO:0000313" key="2">
    <source>
        <dbReference type="EMBL" id="KAH3720568.1"/>
    </source>
</evidence>
<keyword evidence="3" id="KW-1185">Reference proteome</keyword>
<sequence>MSCNISLSAAAECALAIWEKVLFCFLITSAARKTSLTFPALFLLHAAVNSGHSCLRASPISRVQSQEIPKEVPPNSL</sequence>
<dbReference type="AlphaFoldDB" id="A0A9D4CBR2"/>
<comment type="caution">
    <text evidence="2">The sequence shown here is derived from an EMBL/GenBank/DDBJ whole genome shotgun (WGS) entry which is preliminary data.</text>
</comment>
<organism evidence="2 3">
    <name type="scientific">Dreissena polymorpha</name>
    <name type="common">Zebra mussel</name>
    <name type="synonym">Mytilus polymorpha</name>
    <dbReference type="NCBI Taxonomy" id="45954"/>
    <lineage>
        <taxon>Eukaryota</taxon>
        <taxon>Metazoa</taxon>
        <taxon>Spiralia</taxon>
        <taxon>Lophotrochozoa</taxon>
        <taxon>Mollusca</taxon>
        <taxon>Bivalvia</taxon>
        <taxon>Autobranchia</taxon>
        <taxon>Heteroconchia</taxon>
        <taxon>Euheterodonta</taxon>
        <taxon>Imparidentia</taxon>
        <taxon>Neoheterodontei</taxon>
        <taxon>Myida</taxon>
        <taxon>Dreissenoidea</taxon>
        <taxon>Dreissenidae</taxon>
        <taxon>Dreissena</taxon>
    </lineage>
</organism>
<proteinExistence type="predicted"/>
<dbReference type="EMBL" id="JAIWYP010000013">
    <property type="protein sequence ID" value="KAH3720568.1"/>
    <property type="molecule type" value="Genomic_DNA"/>
</dbReference>
<gene>
    <name evidence="1" type="ORF">DPMN_062989</name>
    <name evidence="2" type="ORF">DPMN_063467</name>
</gene>
<dbReference type="EMBL" id="JAIWYP010000013">
    <property type="protein sequence ID" value="KAH3720096.1"/>
    <property type="molecule type" value="Genomic_DNA"/>
</dbReference>